<accession>A0A2C6KTY0</accession>
<dbReference type="AlphaFoldDB" id="A0A2C6KTY0"/>
<organism evidence="2 3">
    <name type="scientific">Cystoisospora suis</name>
    <dbReference type="NCBI Taxonomy" id="483139"/>
    <lineage>
        <taxon>Eukaryota</taxon>
        <taxon>Sar</taxon>
        <taxon>Alveolata</taxon>
        <taxon>Apicomplexa</taxon>
        <taxon>Conoidasida</taxon>
        <taxon>Coccidia</taxon>
        <taxon>Eucoccidiorida</taxon>
        <taxon>Eimeriorina</taxon>
        <taxon>Sarcocystidae</taxon>
        <taxon>Cystoisospora</taxon>
    </lineage>
</organism>
<keyword evidence="3" id="KW-1185">Reference proteome</keyword>
<sequence length="120" mass="13499">MEGKDGGGEENNNDNVQFYFDSAAGRWWYFDEEQQSWLPWEEESEEGKESVTPKKTSTSPDKAGLNSKREQGEEVEDHAQSLQQREERNTPRQLQEALDPSSQQESGVGTSTSGEKGLSL</sequence>
<protein>
    <submittedName>
        <fullName evidence="2">Uncharacterized protein</fullName>
    </submittedName>
</protein>
<dbReference type="Proteomes" id="UP000221165">
    <property type="component" value="Unassembled WGS sequence"/>
</dbReference>
<feature type="region of interest" description="Disordered" evidence="1">
    <location>
        <begin position="38"/>
        <end position="120"/>
    </location>
</feature>
<dbReference type="GeneID" id="94429187"/>
<evidence type="ECO:0000313" key="3">
    <source>
        <dbReference type="Proteomes" id="UP000221165"/>
    </source>
</evidence>
<gene>
    <name evidence="2" type="ORF">CSUI_005808</name>
</gene>
<comment type="caution">
    <text evidence="2">The sequence shown here is derived from an EMBL/GenBank/DDBJ whole genome shotgun (WGS) entry which is preliminary data.</text>
</comment>
<dbReference type="VEuPathDB" id="ToxoDB:CSUI_005808"/>
<dbReference type="EMBL" id="MIGC01002816">
    <property type="protein sequence ID" value="PHJ20359.1"/>
    <property type="molecule type" value="Genomic_DNA"/>
</dbReference>
<dbReference type="RefSeq" id="XP_067922048.1">
    <property type="nucleotide sequence ID" value="XM_068065976.1"/>
</dbReference>
<proteinExistence type="predicted"/>
<feature type="compositionally biased region" description="Polar residues" evidence="1">
    <location>
        <begin position="100"/>
        <end position="114"/>
    </location>
</feature>
<evidence type="ECO:0000256" key="1">
    <source>
        <dbReference type="SAM" id="MobiDB-lite"/>
    </source>
</evidence>
<evidence type="ECO:0000313" key="2">
    <source>
        <dbReference type="EMBL" id="PHJ20359.1"/>
    </source>
</evidence>
<reference evidence="2 3" key="1">
    <citation type="journal article" date="2017" name="Int. J. Parasitol.">
        <title>The genome of the protozoan parasite Cystoisospora suis and a reverse vaccinology approach to identify vaccine candidates.</title>
        <authorList>
            <person name="Palmieri N."/>
            <person name="Shrestha A."/>
            <person name="Ruttkowski B."/>
            <person name="Beck T."/>
            <person name="Vogl C."/>
            <person name="Tomley F."/>
            <person name="Blake D.P."/>
            <person name="Joachim A."/>
        </authorList>
    </citation>
    <scope>NUCLEOTIDE SEQUENCE [LARGE SCALE GENOMIC DNA]</scope>
    <source>
        <strain evidence="2 3">Wien I</strain>
    </source>
</reference>
<name>A0A2C6KTY0_9APIC</name>